<dbReference type="FunFam" id="3.40.50.2300:FF:000001">
    <property type="entry name" value="DNA-binding response regulator PhoB"/>
    <property type="match status" value="1"/>
</dbReference>
<evidence type="ECO:0000256" key="4">
    <source>
        <dbReference type="ARBA" id="ARBA00023125"/>
    </source>
</evidence>
<dbReference type="FunFam" id="1.10.10.10:FF:000018">
    <property type="entry name" value="DNA-binding response regulator ResD"/>
    <property type="match status" value="1"/>
</dbReference>
<evidence type="ECO:0000259" key="8">
    <source>
        <dbReference type="PROSITE" id="PS50110"/>
    </source>
</evidence>
<proteinExistence type="predicted"/>
<dbReference type="OrthoDB" id="25887at2"/>
<keyword evidence="1 6" id="KW-0597">Phosphoprotein</keyword>
<keyword evidence="5" id="KW-0804">Transcription</keyword>
<dbReference type="CDD" id="cd00383">
    <property type="entry name" value="trans_reg_C"/>
    <property type="match status" value="1"/>
</dbReference>
<evidence type="ECO:0000256" key="5">
    <source>
        <dbReference type="ARBA" id="ARBA00023163"/>
    </source>
</evidence>
<evidence type="ECO:0000256" key="7">
    <source>
        <dbReference type="PROSITE-ProRule" id="PRU01091"/>
    </source>
</evidence>
<keyword evidence="2" id="KW-0902">Two-component regulatory system</keyword>
<dbReference type="Pfam" id="PF00486">
    <property type="entry name" value="Trans_reg_C"/>
    <property type="match status" value="1"/>
</dbReference>
<reference evidence="10 11" key="1">
    <citation type="submission" date="2019-02" db="EMBL/GenBank/DDBJ databases">
        <title>Closed genome of Sporomusa termitida DSM 4440.</title>
        <authorList>
            <person name="Poehlein A."/>
            <person name="Daniel R."/>
        </authorList>
    </citation>
    <scope>NUCLEOTIDE SEQUENCE [LARGE SCALE GENOMIC DNA]</scope>
    <source>
        <strain evidence="10 11">DSM 4440</strain>
    </source>
</reference>
<dbReference type="AlphaFoldDB" id="A0A517E193"/>
<protein>
    <submittedName>
        <fullName evidence="10">Transcriptional regulatory protein SrrA</fullName>
    </submittedName>
</protein>
<dbReference type="SMART" id="SM00448">
    <property type="entry name" value="REC"/>
    <property type="match status" value="1"/>
</dbReference>
<evidence type="ECO:0000256" key="1">
    <source>
        <dbReference type="ARBA" id="ARBA00022553"/>
    </source>
</evidence>
<evidence type="ECO:0000313" key="11">
    <source>
        <dbReference type="Proteomes" id="UP000320776"/>
    </source>
</evidence>
<keyword evidence="11" id="KW-1185">Reference proteome</keyword>
<name>A0A517E193_9FIRM</name>
<gene>
    <name evidence="10" type="primary">srrA_2</name>
    <name evidence="10" type="ORF">SPTER_48560</name>
</gene>
<dbReference type="GO" id="GO:0000156">
    <property type="term" value="F:phosphorelay response regulator activity"/>
    <property type="evidence" value="ECO:0007669"/>
    <property type="project" value="TreeGrafter"/>
</dbReference>
<feature type="modified residue" description="4-aspartylphosphate" evidence="6">
    <location>
        <position position="54"/>
    </location>
</feature>
<accession>A0A517E193</accession>
<dbReference type="RefSeq" id="WP_144352657.1">
    <property type="nucleotide sequence ID" value="NZ_CP036259.1"/>
</dbReference>
<evidence type="ECO:0000256" key="2">
    <source>
        <dbReference type="ARBA" id="ARBA00023012"/>
    </source>
</evidence>
<organism evidence="10 11">
    <name type="scientific">Sporomusa termitida</name>
    <dbReference type="NCBI Taxonomy" id="2377"/>
    <lineage>
        <taxon>Bacteria</taxon>
        <taxon>Bacillati</taxon>
        <taxon>Bacillota</taxon>
        <taxon>Negativicutes</taxon>
        <taxon>Selenomonadales</taxon>
        <taxon>Sporomusaceae</taxon>
        <taxon>Sporomusa</taxon>
    </lineage>
</organism>
<dbReference type="PROSITE" id="PS50110">
    <property type="entry name" value="RESPONSE_REGULATORY"/>
    <property type="match status" value="1"/>
</dbReference>
<feature type="DNA-binding region" description="OmpR/PhoB-type" evidence="7">
    <location>
        <begin position="126"/>
        <end position="223"/>
    </location>
</feature>
<dbReference type="Gene3D" id="1.10.10.10">
    <property type="entry name" value="Winged helix-like DNA-binding domain superfamily/Winged helix DNA-binding domain"/>
    <property type="match status" value="1"/>
</dbReference>
<evidence type="ECO:0000259" key="9">
    <source>
        <dbReference type="PROSITE" id="PS51755"/>
    </source>
</evidence>
<dbReference type="Pfam" id="PF00072">
    <property type="entry name" value="Response_reg"/>
    <property type="match status" value="1"/>
</dbReference>
<dbReference type="CDD" id="cd17574">
    <property type="entry name" value="REC_OmpR"/>
    <property type="match status" value="1"/>
</dbReference>
<dbReference type="Gene3D" id="6.10.250.690">
    <property type="match status" value="1"/>
</dbReference>
<feature type="domain" description="Response regulatory" evidence="8">
    <location>
        <begin position="5"/>
        <end position="116"/>
    </location>
</feature>
<keyword evidence="3" id="KW-0805">Transcription regulation</keyword>
<evidence type="ECO:0000256" key="6">
    <source>
        <dbReference type="PROSITE-ProRule" id="PRU00169"/>
    </source>
</evidence>
<dbReference type="GO" id="GO:0005829">
    <property type="term" value="C:cytosol"/>
    <property type="evidence" value="ECO:0007669"/>
    <property type="project" value="TreeGrafter"/>
</dbReference>
<dbReference type="PANTHER" id="PTHR48111:SF21">
    <property type="entry name" value="DNA-BINDING DUAL MASTER TRANSCRIPTIONAL REGULATOR RPAA"/>
    <property type="match status" value="1"/>
</dbReference>
<evidence type="ECO:0000256" key="3">
    <source>
        <dbReference type="ARBA" id="ARBA00023015"/>
    </source>
</evidence>
<keyword evidence="4 7" id="KW-0238">DNA-binding</keyword>
<dbReference type="Gene3D" id="3.40.50.2300">
    <property type="match status" value="1"/>
</dbReference>
<feature type="domain" description="OmpR/PhoB-type" evidence="9">
    <location>
        <begin position="126"/>
        <end position="223"/>
    </location>
</feature>
<dbReference type="Proteomes" id="UP000320776">
    <property type="component" value="Chromosome"/>
</dbReference>
<dbReference type="SUPFAM" id="SSF52172">
    <property type="entry name" value="CheY-like"/>
    <property type="match status" value="1"/>
</dbReference>
<dbReference type="InterPro" id="IPR016032">
    <property type="entry name" value="Sig_transdc_resp-reg_C-effctor"/>
</dbReference>
<dbReference type="SUPFAM" id="SSF46894">
    <property type="entry name" value="C-terminal effector domain of the bipartite response regulators"/>
    <property type="match status" value="1"/>
</dbReference>
<dbReference type="InterPro" id="IPR001867">
    <property type="entry name" value="OmpR/PhoB-type_DNA-bd"/>
</dbReference>
<dbReference type="EMBL" id="CP036259">
    <property type="protein sequence ID" value="QDR83372.1"/>
    <property type="molecule type" value="Genomic_DNA"/>
</dbReference>
<dbReference type="SMART" id="SM00862">
    <property type="entry name" value="Trans_reg_C"/>
    <property type="match status" value="1"/>
</dbReference>
<dbReference type="InterPro" id="IPR001789">
    <property type="entry name" value="Sig_transdc_resp-reg_receiver"/>
</dbReference>
<dbReference type="KEGG" id="sted:SPTER_48560"/>
<dbReference type="InterPro" id="IPR011006">
    <property type="entry name" value="CheY-like_superfamily"/>
</dbReference>
<dbReference type="GO" id="GO:0000976">
    <property type="term" value="F:transcription cis-regulatory region binding"/>
    <property type="evidence" value="ECO:0007669"/>
    <property type="project" value="TreeGrafter"/>
</dbReference>
<dbReference type="PROSITE" id="PS51755">
    <property type="entry name" value="OMPR_PHOB"/>
    <property type="match status" value="1"/>
</dbReference>
<evidence type="ECO:0000313" key="10">
    <source>
        <dbReference type="EMBL" id="QDR83372.1"/>
    </source>
</evidence>
<dbReference type="GO" id="GO:0006355">
    <property type="term" value="P:regulation of DNA-templated transcription"/>
    <property type="evidence" value="ECO:0007669"/>
    <property type="project" value="InterPro"/>
</dbReference>
<dbReference type="GO" id="GO:0032993">
    <property type="term" value="C:protein-DNA complex"/>
    <property type="evidence" value="ECO:0007669"/>
    <property type="project" value="TreeGrafter"/>
</dbReference>
<sequence>MEQIKVLVADDEPNITEVLQLYLEQEGFKVFTAADGQQAMAVEEEYCPDLLILDVMLPKRSGWEICEAIERNVPVIFLTAKSGETDKLTGFSLGADDYITKPFSPREVMARVKAVLRRSGRITESGARLEFPGLTIDQSAQAVHSGNQNTSLSPKEFELLIFLARHVKMAFSRDQLLINVWGYDFDGADRTVDATIKRLRQKIDNPDFSYIHTVWGIGYKFEVTSK</sequence>
<dbReference type="InterPro" id="IPR039420">
    <property type="entry name" value="WalR-like"/>
</dbReference>
<dbReference type="PANTHER" id="PTHR48111">
    <property type="entry name" value="REGULATOR OF RPOS"/>
    <property type="match status" value="1"/>
</dbReference>
<dbReference type="InterPro" id="IPR036388">
    <property type="entry name" value="WH-like_DNA-bd_sf"/>
</dbReference>